<dbReference type="EMBL" id="AFAY01000027">
    <property type="protein sequence ID" value="EGF10993.1"/>
    <property type="molecule type" value="Genomic_DNA"/>
</dbReference>
<reference evidence="1 2" key="1">
    <citation type="submission" date="2011-02" db="EMBL/GenBank/DDBJ databases">
        <authorList>
            <person name="Muzny D."/>
            <person name="Qin X."/>
            <person name="Deng J."/>
            <person name="Jiang H."/>
            <person name="Liu Y."/>
            <person name="Qu J."/>
            <person name="Song X.-Z."/>
            <person name="Zhang L."/>
            <person name="Thornton R."/>
            <person name="Coyle M."/>
            <person name="Francisco L."/>
            <person name="Jackson L."/>
            <person name="Javaid M."/>
            <person name="Korchina V."/>
            <person name="Kovar C."/>
            <person name="Mata R."/>
            <person name="Mathew T."/>
            <person name="Ngo R."/>
            <person name="Nguyen L."/>
            <person name="Nguyen N."/>
            <person name="Okwuonu G."/>
            <person name="Ongeri F."/>
            <person name="Pham C."/>
            <person name="Simmons D."/>
            <person name="Wilczek-Boney K."/>
            <person name="Hale W."/>
            <person name="Jakkamsetti A."/>
            <person name="Pham P."/>
            <person name="Ruth R."/>
            <person name="San Lucas F."/>
            <person name="Warren J."/>
            <person name="Zhang J."/>
            <person name="Zhao Z."/>
            <person name="Zhou C."/>
            <person name="Zhu D."/>
            <person name="Lee S."/>
            <person name="Bess C."/>
            <person name="Blankenburg K."/>
            <person name="Forbes L."/>
            <person name="Fu Q."/>
            <person name="Gubbala S."/>
            <person name="Hirani K."/>
            <person name="Jayaseelan J.C."/>
            <person name="Lara F."/>
            <person name="Munidasa M."/>
            <person name="Palculict T."/>
            <person name="Patil S."/>
            <person name="Pu L.-L."/>
            <person name="Saada N."/>
            <person name="Tang L."/>
            <person name="Weissenberger G."/>
            <person name="Zhu Y."/>
            <person name="Hemphill L."/>
            <person name="Shang Y."/>
            <person name="Youmans B."/>
            <person name="Ayvaz T."/>
            <person name="Ross M."/>
            <person name="Santibanez J."/>
            <person name="Aqrawi P."/>
            <person name="Gross S."/>
            <person name="Joshi V."/>
            <person name="Fowler G."/>
            <person name="Nazareth L."/>
            <person name="Reid J."/>
            <person name="Worley K."/>
            <person name="Petrosino J."/>
            <person name="Highlander S."/>
            <person name="Gibbs R."/>
        </authorList>
    </citation>
    <scope>NUCLEOTIDE SEQUENCE [LARGE SCALE GENOMIC DNA]</scope>
    <source>
        <strain evidence="1 2">ATCC BAA-1200</strain>
    </source>
</reference>
<proteinExistence type="predicted"/>
<dbReference type="Proteomes" id="UP000004105">
    <property type="component" value="Unassembled WGS sequence"/>
</dbReference>
<organism evidence="1 2">
    <name type="scientific">Neisseria bacilliformis ATCC BAA-1200</name>
    <dbReference type="NCBI Taxonomy" id="888742"/>
    <lineage>
        <taxon>Bacteria</taxon>
        <taxon>Pseudomonadati</taxon>
        <taxon>Pseudomonadota</taxon>
        <taxon>Betaproteobacteria</taxon>
        <taxon>Neisseriales</taxon>
        <taxon>Neisseriaceae</taxon>
        <taxon>Neisseria</taxon>
    </lineage>
</organism>
<keyword evidence="2" id="KW-1185">Reference proteome</keyword>
<protein>
    <submittedName>
        <fullName evidence="1">Uncharacterized protein</fullName>
    </submittedName>
</protein>
<dbReference type="HOGENOM" id="CLU_2991993_0_0_4"/>
<name>F2BC47_9NEIS</name>
<comment type="caution">
    <text evidence="1">The sequence shown here is derived from an EMBL/GenBank/DDBJ whole genome shotgun (WGS) entry which is preliminary data.</text>
</comment>
<evidence type="ECO:0000313" key="1">
    <source>
        <dbReference type="EMBL" id="EGF10993.1"/>
    </source>
</evidence>
<gene>
    <name evidence="1" type="ORF">HMPREF9123_1302</name>
</gene>
<evidence type="ECO:0000313" key="2">
    <source>
        <dbReference type="Proteomes" id="UP000004105"/>
    </source>
</evidence>
<dbReference type="AlphaFoldDB" id="F2BC47"/>
<accession>F2BC47</accession>
<sequence>MVIGQPETVFCPFRLLFRRPQSSLKDANHNAAGRDTPHIALKSVQNRQPESEFAHFC</sequence>